<proteinExistence type="predicted"/>
<accession>A0A1H6DS64</accession>
<keyword evidence="2" id="KW-1185">Reference proteome</keyword>
<evidence type="ECO:0000313" key="2">
    <source>
        <dbReference type="Proteomes" id="UP000236723"/>
    </source>
</evidence>
<dbReference type="RefSeq" id="WP_103943202.1">
    <property type="nucleotide sequence ID" value="NZ_FNVO01000020.1"/>
</dbReference>
<evidence type="ECO:0000313" key="1">
    <source>
        <dbReference type="EMBL" id="SEG87445.1"/>
    </source>
</evidence>
<name>A0A1H6DS64_9ACTN</name>
<dbReference type="AlphaFoldDB" id="A0A1H6DS64"/>
<dbReference type="Proteomes" id="UP000236723">
    <property type="component" value="Unassembled WGS sequence"/>
</dbReference>
<sequence length="86" mass="9355">MNIPVDPLSERERQAVILAHDVHDHLLCWLTRQGVIPGGLVVSPFVDASGQPSVLVRLSAPAARTLLRALTEPPPPAGPPRSRHRF</sequence>
<organism evidence="1 2">
    <name type="scientific">Thermomonospora echinospora</name>
    <dbReference type="NCBI Taxonomy" id="1992"/>
    <lineage>
        <taxon>Bacteria</taxon>
        <taxon>Bacillati</taxon>
        <taxon>Actinomycetota</taxon>
        <taxon>Actinomycetes</taxon>
        <taxon>Streptosporangiales</taxon>
        <taxon>Thermomonosporaceae</taxon>
        <taxon>Thermomonospora</taxon>
    </lineage>
</organism>
<protein>
    <submittedName>
        <fullName evidence="1">Uncharacterized protein</fullName>
    </submittedName>
</protein>
<dbReference type="EMBL" id="FNVO01000020">
    <property type="protein sequence ID" value="SEG87445.1"/>
    <property type="molecule type" value="Genomic_DNA"/>
</dbReference>
<reference evidence="2" key="1">
    <citation type="submission" date="2016-10" db="EMBL/GenBank/DDBJ databases">
        <authorList>
            <person name="Varghese N."/>
            <person name="Submissions S."/>
        </authorList>
    </citation>
    <scope>NUCLEOTIDE SEQUENCE [LARGE SCALE GENOMIC DNA]</scope>
    <source>
        <strain evidence="2">DSM 43163</strain>
    </source>
</reference>
<gene>
    <name evidence="1" type="ORF">SAMN04489712_120133</name>
</gene>